<dbReference type="Proteomes" id="UP001317963">
    <property type="component" value="Chromosome"/>
</dbReference>
<evidence type="ECO:0000313" key="23">
    <source>
        <dbReference type="EMBL" id="UZP74891.1"/>
    </source>
</evidence>
<evidence type="ECO:0000256" key="5">
    <source>
        <dbReference type="ARBA" id="ARBA00014116"/>
    </source>
</evidence>
<evidence type="ECO:0000256" key="10">
    <source>
        <dbReference type="ARBA" id="ARBA00022729"/>
    </source>
</evidence>
<keyword evidence="8" id="KW-0645">Protease</keyword>
<reference evidence="23 24" key="1">
    <citation type="submission" date="2019-02" db="EMBL/GenBank/DDBJ databases">
        <title>Halieaceae_genomes.</title>
        <authorList>
            <person name="Li S.-H."/>
        </authorList>
    </citation>
    <scope>NUCLEOTIDE SEQUENCE [LARGE SCALE GENOMIC DNA]</scope>
    <source>
        <strain evidence="23 24">JH123</strain>
    </source>
</reference>
<evidence type="ECO:0000256" key="8">
    <source>
        <dbReference type="ARBA" id="ARBA00022670"/>
    </source>
</evidence>
<evidence type="ECO:0000256" key="15">
    <source>
        <dbReference type="ARBA" id="ARBA00023049"/>
    </source>
</evidence>
<dbReference type="Pfam" id="PF04389">
    <property type="entry name" value="Peptidase_M28"/>
    <property type="match status" value="1"/>
</dbReference>
<evidence type="ECO:0000256" key="18">
    <source>
        <dbReference type="ARBA" id="ARBA00023228"/>
    </source>
</evidence>
<keyword evidence="13" id="KW-0862">Zinc</keyword>
<name>A0ABY6Q895_9GAMM</name>
<evidence type="ECO:0000259" key="22">
    <source>
        <dbReference type="Pfam" id="PF04389"/>
    </source>
</evidence>
<comment type="subunit">
    <text evidence="19">Homodimer. The monomeric form is inactive while the homodimer is active.</text>
</comment>
<evidence type="ECO:0000256" key="2">
    <source>
        <dbReference type="ARBA" id="ARBA00004371"/>
    </source>
</evidence>
<dbReference type="Gene3D" id="3.50.30.30">
    <property type="match status" value="1"/>
</dbReference>
<dbReference type="InterPro" id="IPR007484">
    <property type="entry name" value="Peptidase_M28"/>
</dbReference>
<dbReference type="SUPFAM" id="SSF53187">
    <property type="entry name" value="Zn-dependent exopeptidases"/>
    <property type="match status" value="1"/>
</dbReference>
<evidence type="ECO:0000256" key="14">
    <source>
        <dbReference type="ARBA" id="ARBA00023034"/>
    </source>
</evidence>
<feature type="signal peptide" evidence="21">
    <location>
        <begin position="1"/>
        <end position="21"/>
    </location>
</feature>
<evidence type="ECO:0000256" key="7">
    <source>
        <dbReference type="ARBA" id="ARBA00022645"/>
    </source>
</evidence>
<keyword evidence="7" id="KW-0121">Carboxypeptidase</keyword>
<dbReference type="Gene3D" id="3.40.630.10">
    <property type="entry name" value="Zn peptidases"/>
    <property type="match status" value="1"/>
</dbReference>
<evidence type="ECO:0000256" key="4">
    <source>
        <dbReference type="ARBA" id="ARBA00004613"/>
    </source>
</evidence>
<gene>
    <name evidence="23" type="ORF">E0F26_09145</name>
</gene>
<dbReference type="PANTHER" id="PTHR12053">
    <property type="entry name" value="PROTEASE FAMILY M28 PLASMA GLUTAMATE CARBOXYPEPTIDASE-RELATED"/>
    <property type="match status" value="1"/>
</dbReference>
<dbReference type="PANTHER" id="PTHR12053:SF3">
    <property type="entry name" value="CARBOXYPEPTIDASE Q"/>
    <property type="match status" value="1"/>
</dbReference>
<protein>
    <recommendedName>
        <fullName evidence="5">Carboxypeptidase Q</fullName>
    </recommendedName>
    <alternativeName>
        <fullName evidence="20">Plasma glutamate carboxypeptidase</fullName>
    </alternativeName>
</protein>
<evidence type="ECO:0000256" key="21">
    <source>
        <dbReference type="SAM" id="SignalP"/>
    </source>
</evidence>
<keyword evidence="17" id="KW-0325">Glycoprotein</keyword>
<keyword evidence="6" id="KW-0964">Secreted</keyword>
<dbReference type="EMBL" id="CP036501">
    <property type="protein sequence ID" value="UZP74891.1"/>
    <property type="molecule type" value="Genomic_DNA"/>
</dbReference>
<evidence type="ECO:0000256" key="12">
    <source>
        <dbReference type="ARBA" id="ARBA00022824"/>
    </source>
</evidence>
<dbReference type="InterPro" id="IPR039866">
    <property type="entry name" value="CPQ"/>
</dbReference>
<evidence type="ECO:0000313" key="24">
    <source>
        <dbReference type="Proteomes" id="UP001317963"/>
    </source>
</evidence>
<organism evidence="23 24">
    <name type="scientific">Candidatus Paraluminiphilus aquimaris</name>
    <dbReference type="NCBI Taxonomy" id="2518994"/>
    <lineage>
        <taxon>Bacteria</taxon>
        <taxon>Pseudomonadati</taxon>
        <taxon>Pseudomonadota</taxon>
        <taxon>Gammaproteobacteria</taxon>
        <taxon>Cellvibrionales</taxon>
        <taxon>Halieaceae</taxon>
        <taxon>Candidatus Paraluminiphilus</taxon>
    </lineage>
</organism>
<feature type="chain" id="PRO_5047548572" description="Carboxypeptidase Q" evidence="21">
    <location>
        <begin position="22"/>
        <end position="467"/>
    </location>
</feature>
<feature type="domain" description="Peptidase M28" evidence="22">
    <location>
        <begin position="259"/>
        <end position="447"/>
    </location>
</feature>
<evidence type="ECO:0000256" key="11">
    <source>
        <dbReference type="ARBA" id="ARBA00022801"/>
    </source>
</evidence>
<comment type="subcellular location">
    <subcellularLocation>
        <location evidence="1">Endoplasmic reticulum</location>
    </subcellularLocation>
    <subcellularLocation>
        <location evidence="3">Golgi apparatus</location>
    </subcellularLocation>
    <subcellularLocation>
        <location evidence="2">Lysosome</location>
    </subcellularLocation>
    <subcellularLocation>
        <location evidence="4">Secreted</location>
    </subcellularLocation>
</comment>
<keyword evidence="24" id="KW-1185">Reference proteome</keyword>
<keyword evidence="15" id="KW-0482">Metalloprotease</keyword>
<sequence length="467" mass="49919">MKRRTSLTLVVMSWWAATVSATPLSDETISTAKQLRDEALVGSRAWNIVESLTTEVGPRLAGSEAEARARAWAVTKLASYGFENVRVERFAMDGWERGTEVAEIVAPFPQKLSITSLGNSIATADAGVEAEVVLFETLAELMAAEVGSLSGKIAYVGHGMQKTQDGSSYGHFVRLRSAGAVEAARRGAIATLIRSIGTDSHRMPHTGNMSYADDVTPIPIAALSNPDADQLERISARGQTITVKMTLTPHYTGVVESGNVIADIPGTDLADEIVVIGGHLDSWDLGTGAVDDGAGVAITMEVLRQIKSRGLKPRRTIRLVLWGAEEVGLLGGYAYAKAHKAELRKHVIGTESDFGAGRIWKITRNINEAAAPVADKIAELVEPLGIAPGSDTARSSGPDLSPLNALGFPGFRFVQDGSDYFDLHHTPDDTLDKIDPAAMDQNVAAYLVFVWLAANSDVSDWGWTVAE</sequence>
<keyword evidence="10 21" id="KW-0732">Signal</keyword>
<evidence type="ECO:0000256" key="1">
    <source>
        <dbReference type="ARBA" id="ARBA00004240"/>
    </source>
</evidence>
<proteinExistence type="predicted"/>
<keyword evidence="16" id="KW-0865">Zymogen</keyword>
<keyword evidence="14" id="KW-0333">Golgi apparatus</keyword>
<evidence type="ECO:0000256" key="6">
    <source>
        <dbReference type="ARBA" id="ARBA00022525"/>
    </source>
</evidence>
<evidence type="ECO:0000256" key="3">
    <source>
        <dbReference type="ARBA" id="ARBA00004555"/>
    </source>
</evidence>
<keyword evidence="12" id="KW-0256">Endoplasmic reticulum</keyword>
<evidence type="ECO:0000256" key="9">
    <source>
        <dbReference type="ARBA" id="ARBA00022723"/>
    </source>
</evidence>
<keyword evidence="9" id="KW-0479">Metal-binding</keyword>
<evidence type="ECO:0000256" key="19">
    <source>
        <dbReference type="ARBA" id="ARBA00025833"/>
    </source>
</evidence>
<evidence type="ECO:0000256" key="16">
    <source>
        <dbReference type="ARBA" id="ARBA00023145"/>
    </source>
</evidence>
<keyword evidence="11" id="KW-0378">Hydrolase</keyword>
<evidence type="ECO:0000256" key="17">
    <source>
        <dbReference type="ARBA" id="ARBA00023180"/>
    </source>
</evidence>
<keyword evidence="18" id="KW-0458">Lysosome</keyword>
<dbReference type="RefSeq" id="WP_279241352.1">
    <property type="nucleotide sequence ID" value="NZ_CP036501.1"/>
</dbReference>
<evidence type="ECO:0000256" key="20">
    <source>
        <dbReference type="ARBA" id="ARBA00033328"/>
    </source>
</evidence>
<accession>A0ABY6Q895</accession>
<evidence type="ECO:0000256" key="13">
    <source>
        <dbReference type="ARBA" id="ARBA00022833"/>
    </source>
</evidence>